<reference evidence="2" key="1">
    <citation type="submission" date="2022-08" db="EMBL/GenBank/DDBJ databases">
        <authorList>
            <person name="Deng Y."/>
            <person name="Han X.-F."/>
            <person name="Zhang Y.-Q."/>
        </authorList>
    </citation>
    <scope>NUCLEOTIDE SEQUENCE</scope>
    <source>
        <strain evidence="2">CPCC 205763</strain>
    </source>
</reference>
<dbReference type="InterPro" id="IPR032710">
    <property type="entry name" value="NTF2-like_dom_sf"/>
</dbReference>
<evidence type="ECO:0000313" key="2">
    <source>
        <dbReference type="EMBL" id="MCS5718043.1"/>
    </source>
</evidence>
<protein>
    <submittedName>
        <fullName evidence="2">Nuclear transport factor 2 family protein</fullName>
    </submittedName>
</protein>
<proteinExistence type="predicted"/>
<evidence type="ECO:0000259" key="1">
    <source>
        <dbReference type="Pfam" id="PF12680"/>
    </source>
</evidence>
<evidence type="ECO:0000313" key="3">
    <source>
        <dbReference type="Proteomes" id="UP001165584"/>
    </source>
</evidence>
<dbReference type="EMBL" id="JANLCM010000001">
    <property type="protein sequence ID" value="MCS5718043.1"/>
    <property type="molecule type" value="Genomic_DNA"/>
</dbReference>
<dbReference type="RefSeq" id="WP_259506728.1">
    <property type="nucleotide sequence ID" value="NZ_JANLCM010000001.1"/>
</dbReference>
<feature type="domain" description="SnoaL-like" evidence="1">
    <location>
        <begin position="19"/>
        <end position="109"/>
    </location>
</feature>
<name>A0ABT2GPE6_9MICO</name>
<accession>A0ABT2GPE6</accession>
<dbReference type="Pfam" id="PF12680">
    <property type="entry name" value="SnoaL_2"/>
    <property type="match status" value="1"/>
</dbReference>
<dbReference type="Proteomes" id="UP001165584">
    <property type="component" value="Unassembled WGS sequence"/>
</dbReference>
<gene>
    <name evidence="2" type="ORF">N1027_07815</name>
</gene>
<sequence length="117" mass="12376">MSTPTELLAANLHQVFGNRDAAARRAAIDVTYTDDVAFTDPEGTETGRDALERKAAGLIDSAPADFVFEEDGIAYTSSDSAALAWTFGPSGAPVARGIDVITIRDGRISALHTLLHE</sequence>
<dbReference type="Gene3D" id="3.10.450.50">
    <property type="match status" value="1"/>
</dbReference>
<organism evidence="2 3">
    <name type="scientific">Herbiconiux aconitum</name>
    <dbReference type="NCBI Taxonomy" id="2970913"/>
    <lineage>
        <taxon>Bacteria</taxon>
        <taxon>Bacillati</taxon>
        <taxon>Actinomycetota</taxon>
        <taxon>Actinomycetes</taxon>
        <taxon>Micrococcales</taxon>
        <taxon>Microbacteriaceae</taxon>
        <taxon>Herbiconiux</taxon>
    </lineage>
</organism>
<keyword evidence="3" id="KW-1185">Reference proteome</keyword>
<dbReference type="InterPro" id="IPR037401">
    <property type="entry name" value="SnoaL-like"/>
</dbReference>
<comment type="caution">
    <text evidence="2">The sequence shown here is derived from an EMBL/GenBank/DDBJ whole genome shotgun (WGS) entry which is preliminary data.</text>
</comment>
<dbReference type="SUPFAM" id="SSF54427">
    <property type="entry name" value="NTF2-like"/>
    <property type="match status" value="1"/>
</dbReference>